<name>A0ABT9NCR6_9ACTO</name>
<feature type="domain" description="DUF7768" evidence="1">
    <location>
        <begin position="40"/>
        <end position="137"/>
    </location>
</feature>
<dbReference type="RefSeq" id="WP_307014753.1">
    <property type="nucleotide sequence ID" value="NZ_JAUSQW010000001.1"/>
</dbReference>
<reference evidence="2 3" key="1">
    <citation type="submission" date="2023-07" db="EMBL/GenBank/DDBJ databases">
        <title>Sequencing the genomes of 1000 actinobacteria strains.</title>
        <authorList>
            <person name="Klenk H.-P."/>
        </authorList>
    </citation>
    <scope>NUCLEOTIDE SEQUENCE [LARGE SCALE GENOMIC DNA]</scope>
    <source>
        <strain evidence="2 3">DSM 102162</strain>
    </source>
</reference>
<dbReference type="InterPro" id="IPR056670">
    <property type="entry name" value="DUF7768"/>
</dbReference>
<dbReference type="SUPFAM" id="SSF52309">
    <property type="entry name" value="N-(deoxy)ribosyltransferase-like"/>
    <property type="match status" value="1"/>
</dbReference>
<sequence length="146" mass="16608">MTPPGSLDVGFTPRNKEGYADPTAFQALKNAQRAEFGYRPLVYICSPYSGDTDSNLELARRICTHAVKAMKIPLAPHLLFPQFMNDEDQDDRELAMFFNRVLLSHCEAVWVYTPRVSAGMRLEIDWAHALELPIRYIDADFSEVVL</sequence>
<accession>A0ABT9NCR6</accession>
<evidence type="ECO:0000313" key="3">
    <source>
        <dbReference type="Proteomes" id="UP001235966"/>
    </source>
</evidence>
<dbReference type="Proteomes" id="UP001235966">
    <property type="component" value="Unassembled WGS sequence"/>
</dbReference>
<dbReference type="EMBL" id="JAUSQW010000001">
    <property type="protein sequence ID" value="MDP9801518.1"/>
    <property type="molecule type" value="Genomic_DNA"/>
</dbReference>
<comment type="caution">
    <text evidence="2">The sequence shown here is derived from an EMBL/GenBank/DDBJ whole genome shotgun (WGS) entry which is preliminary data.</text>
</comment>
<organism evidence="2 3">
    <name type="scientific">Arcanobacterium wilhelmae</name>
    <dbReference type="NCBI Taxonomy" id="1803177"/>
    <lineage>
        <taxon>Bacteria</taxon>
        <taxon>Bacillati</taxon>
        <taxon>Actinomycetota</taxon>
        <taxon>Actinomycetes</taxon>
        <taxon>Actinomycetales</taxon>
        <taxon>Actinomycetaceae</taxon>
        <taxon>Arcanobacterium</taxon>
    </lineage>
</organism>
<dbReference type="Gene3D" id="3.40.50.10400">
    <property type="entry name" value="Hypothetical protein PA1492"/>
    <property type="match status" value="1"/>
</dbReference>
<proteinExistence type="predicted"/>
<evidence type="ECO:0000259" key="1">
    <source>
        <dbReference type="Pfam" id="PF24963"/>
    </source>
</evidence>
<evidence type="ECO:0000313" key="2">
    <source>
        <dbReference type="EMBL" id="MDP9801518.1"/>
    </source>
</evidence>
<protein>
    <recommendedName>
        <fullName evidence="1">DUF7768 domain-containing protein</fullName>
    </recommendedName>
</protein>
<gene>
    <name evidence="2" type="ORF">J2S49_001594</name>
</gene>
<keyword evidence="3" id="KW-1185">Reference proteome</keyword>
<dbReference type="Pfam" id="PF24963">
    <property type="entry name" value="DUF7768"/>
    <property type="match status" value="1"/>
</dbReference>